<feature type="region of interest" description="Disordered" evidence="1">
    <location>
        <begin position="216"/>
        <end position="235"/>
    </location>
</feature>
<evidence type="ECO:0000313" key="3">
    <source>
        <dbReference type="Proteomes" id="UP000694388"/>
    </source>
</evidence>
<dbReference type="InterPro" id="IPR024420">
    <property type="entry name" value="TRAPP_III_complex_Trs85"/>
</dbReference>
<keyword evidence="3" id="KW-1185">Reference proteome</keyword>
<dbReference type="Pfam" id="PF12739">
    <property type="entry name" value="TRAPPC-Trs85"/>
    <property type="match status" value="1"/>
</dbReference>
<sequence>MARCAQGPHEFLESVFAPSVAAICSADAEAVCGRGGLSFVQLLKPFCRLPVEVHIRDPSNQLQPVKNLRLCISALTTHPYPLAVTHKLLSDTVFNSFSGDGAITDVVSVGSYDLNINSESIAIPLSHYQMEAFFQVFPVGDHECHRHYLACLLVVSSNHQDPMDEFHQLSREQHRVQHSGECPHPKWFSPNTLKHYVLLHDIGTGDLQRSAMCGEYPAPPQLPSQNVHTVQERKS</sequence>
<dbReference type="Ensembl" id="ENSEBUT00000024781.1">
    <property type="protein sequence ID" value="ENSEBUP00000024206.1"/>
    <property type="gene ID" value="ENSEBUG00000014910.1"/>
</dbReference>
<evidence type="ECO:0000256" key="1">
    <source>
        <dbReference type="SAM" id="MobiDB-lite"/>
    </source>
</evidence>
<dbReference type="OMA" id="CHRHYLA"/>
<dbReference type="GO" id="GO:1990072">
    <property type="term" value="C:TRAPPIII protein complex"/>
    <property type="evidence" value="ECO:0007669"/>
    <property type="project" value="TreeGrafter"/>
</dbReference>
<dbReference type="GeneTree" id="ENSGT00390000000568"/>
<organism evidence="2 3">
    <name type="scientific">Eptatretus burgeri</name>
    <name type="common">Inshore hagfish</name>
    <dbReference type="NCBI Taxonomy" id="7764"/>
    <lineage>
        <taxon>Eukaryota</taxon>
        <taxon>Metazoa</taxon>
        <taxon>Chordata</taxon>
        <taxon>Craniata</taxon>
        <taxon>Vertebrata</taxon>
        <taxon>Cyclostomata</taxon>
        <taxon>Myxini</taxon>
        <taxon>Myxiniformes</taxon>
        <taxon>Myxinidae</taxon>
        <taxon>Eptatretinae</taxon>
        <taxon>Eptatretus</taxon>
    </lineage>
</organism>
<accession>A0A8C4R2A4</accession>
<dbReference type="Proteomes" id="UP000694388">
    <property type="component" value="Unplaced"/>
</dbReference>
<dbReference type="PANTHER" id="PTHR12975">
    <property type="entry name" value="TRANSPORT PROTEIN TRAPP"/>
    <property type="match status" value="1"/>
</dbReference>
<reference evidence="2" key="1">
    <citation type="submission" date="2025-08" db="UniProtKB">
        <authorList>
            <consortium name="Ensembl"/>
        </authorList>
    </citation>
    <scope>IDENTIFICATION</scope>
</reference>
<name>A0A8C4R2A4_EPTBU</name>
<evidence type="ECO:0000313" key="2">
    <source>
        <dbReference type="Ensembl" id="ENSEBUP00000024206.1"/>
    </source>
</evidence>
<reference evidence="2" key="2">
    <citation type="submission" date="2025-09" db="UniProtKB">
        <authorList>
            <consortium name="Ensembl"/>
        </authorList>
    </citation>
    <scope>IDENTIFICATION</scope>
</reference>
<dbReference type="PANTHER" id="PTHR12975:SF6">
    <property type="entry name" value="TRAFFICKING PROTEIN PARTICLE COMPLEX SUBUNIT 8"/>
    <property type="match status" value="1"/>
</dbReference>
<protein>
    <submittedName>
        <fullName evidence="2">Uncharacterized protein</fullName>
    </submittedName>
</protein>
<proteinExistence type="predicted"/>
<dbReference type="AlphaFoldDB" id="A0A8C4R2A4"/>